<dbReference type="RefSeq" id="WP_258986120.1">
    <property type="nucleotide sequence ID" value="NZ_JALIGE010000040.1"/>
</dbReference>
<evidence type="ECO:0000313" key="1">
    <source>
        <dbReference type="EMBL" id="MCS2159594.1"/>
    </source>
</evidence>
<reference evidence="1 2" key="1">
    <citation type="submission" date="2022-04" db="EMBL/GenBank/DDBJ databases">
        <title>Proposal of a three novel species of Scandinavium, Scandinavium hiltneri, Scandinavium manionii, Scandinavium tedordense.</title>
        <authorList>
            <person name="Maddock D.W."/>
            <person name="Brady C.L."/>
            <person name="Denman S."/>
            <person name="Arnold D."/>
        </authorList>
    </citation>
    <scope>NUCLEOTIDE SEQUENCE [LARGE SCALE GENOMIC DNA]</scope>
    <source>
        <strain evidence="1 2">H11S7</strain>
    </source>
</reference>
<dbReference type="InterPro" id="IPR058512">
    <property type="entry name" value="DUF8199"/>
</dbReference>
<protein>
    <recommendedName>
        <fullName evidence="3">Secreted protein</fullName>
    </recommendedName>
</protein>
<dbReference type="Pfam" id="PF26622">
    <property type="entry name" value="DUF8199"/>
    <property type="match status" value="1"/>
</dbReference>
<accession>A0ABT2DVD8</accession>
<keyword evidence="2" id="KW-1185">Reference proteome</keyword>
<sequence length="128" mass="13953">MKKISLILLITIYSLSTLGIGVKQFYCCGKLKSTDVSFVQKDTKDNCSKGSMGGCCKTKFQSLKVKDSHVGADATATPVKHLTDLHLFTTAFEMPLLASKPLDIANATHAPPLHHGVPIYILNCVYRI</sequence>
<organism evidence="1 2">
    <name type="scientific">Scandinavium hiltneri</name>
    <dbReference type="NCBI Taxonomy" id="2926519"/>
    <lineage>
        <taxon>Bacteria</taxon>
        <taxon>Pseudomonadati</taxon>
        <taxon>Pseudomonadota</taxon>
        <taxon>Gammaproteobacteria</taxon>
        <taxon>Enterobacterales</taxon>
        <taxon>Enterobacteriaceae</taxon>
        <taxon>Scandinavium</taxon>
    </lineage>
</organism>
<comment type="caution">
    <text evidence="1">The sequence shown here is derived from an EMBL/GenBank/DDBJ whole genome shotgun (WGS) entry which is preliminary data.</text>
</comment>
<gene>
    <name evidence="1" type="ORF">MUU47_00185</name>
</gene>
<dbReference type="EMBL" id="JALIGE010000040">
    <property type="protein sequence ID" value="MCS2159594.1"/>
    <property type="molecule type" value="Genomic_DNA"/>
</dbReference>
<dbReference type="Proteomes" id="UP001205357">
    <property type="component" value="Unassembled WGS sequence"/>
</dbReference>
<proteinExistence type="predicted"/>
<evidence type="ECO:0008006" key="3">
    <source>
        <dbReference type="Google" id="ProtNLM"/>
    </source>
</evidence>
<name>A0ABT2DVD8_9ENTR</name>
<evidence type="ECO:0000313" key="2">
    <source>
        <dbReference type="Proteomes" id="UP001205357"/>
    </source>
</evidence>